<feature type="compositionally biased region" description="Low complexity" evidence="1">
    <location>
        <begin position="63"/>
        <end position="76"/>
    </location>
</feature>
<gene>
    <name evidence="2" type="ORF">G2W53_038594</name>
</gene>
<dbReference type="PANTHER" id="PTHR31923:SF9">
    <property type="entry name" value="BSD DOMAIN-CONTAINING PROTEIN"/>
    <property type="match status" value="1"/>
</dbReference>
<feature type="compositionally biased region" description="Acidic residues" evidence="1">
    <location>
        <begin position="127"/>
        <end position="142"/>
    </location>
</feature>
<evidence type="ECO:0008006" key="4">
    <source>
        <dbReference type="Google" id="ProtNLM"/>
    </source>
</evidence>
<dbReference type="Proteomes" id="UP000634136">
    <property type="component" value="Unassembled WGS sequence"/>
</dbReference>
<feature type="region of interest" description="Disordered" evidence="1">
    <location>
        <begin position="58"/>
        <end position="79"/>
    </location>
</feature>
<comment type="caution">
    <text evidence="2">The sequence shown here is derived from an EMBL/GenBank/DDBJ whole genome shotgun (WGS) entry which is preliminary data.</text>
</comment>
<dbReference type="PANTHER" id="PTHR31923">
    <property type="entry name" value="BSD DOMAIN-CONTAINING PROTEIN"/>
    <property type="match status" value="1"/>
</dbReference>
<proteinExistence type="predicted"/>
<feature type="compositionally biased region" description="Basic residues" evidence="1">
    <location>
        <begin position="309"/>
        <end position="318"/>
    </location>
</feature>
<dbReference type="EMBL" id="JAAIUW010000012">
    <property type="protein sequence ID" value="KAF7806433.1"/>
    <property type="molecule type" value="Genomic_DNA"/>
</dbReference>
<evidence type="ECO:0000313" key="3">
    <source>
        <dbReference type="Proteomes" id="UP000634136"/>
    </source>
</evidence>
<reference evidence="2" key="1">
    <citation type="submission" date="2020-09" db="EMBL/GenBank/DDBJ databases">
        <title>Genome-Enabled Discovery of Anthraquinone Biosynthesis in Senna tora.</title>
        <authorList>
            <person name="Kang S.-H."/>
            <person name="Pandey R.P."/>
            <person name="Lee C.-M."/>
            <person name="Sim J.-S."/>
            <person name="Jeong J.-T."/>
            <person name="Choi B.-S."/>
            <person name="Jung M."/>
            <person name="Ginzburg D."/>
            <person name="Zhao K."/>
            <person name="Won S.Y."/>
            <person name="Oh T.-J."/>
            <person name="Yu Y."/>
            <person name="Kim N.-H."/>
            <person name="Lee O.R."/>
            <person name="Lee T.-H."/>
            <person name="Bashyal P."/>
            <person name="Kim T.-S."/>
            <person name="Lee W.-H."/>
            <person name="Kawkins C."/>
            <person name="Kim C.-K."/>
            <person name="Kim J.S."/>
            <person name="Ahn B.O."/>
            <person name="Rhee S.Y."/>
            <person name="Sohng J.K."/>
        </authorList>
    </citation>
    <scope>NUCLEOTIDE SEQUENCE</scope>
    <source>
        <tissue evidence="2">Leaf</tissue>
    </source>
</reference>
<protein>
    <recommendedName>
        <fullName evidence="4">BSD domain-containing protein</fullName>
    </recommendedName>
</protein>
<keyword evidence="3" id="KW-1185">Reference proteome</keyword>
<feature type="compositionally biased region" description="Basic and acidic residues" evidence="1">
    <location>
        <begin position="221"/>
        <end position="255"/>
    </location>
</feature>
<feature type="region of interest" description="Disordered" evidence="1">
    <location>
        <begin position="221"/>
        <end position="337"/>
    </location>
</feature>
<dbReference type="AlphaFoldDB" id="A0A834W2C9"/>
<feature type="region of interest" description="Disordered" evidence="1">
    <location>
        <begin position="1"/>
        <end position="42"/>
    </location>
</feature>
<evidence type="ECO:0000256" key="1">
    <source>
        <dbReference type="SAM" id="MobiDB-lite"/>
    </source>
</evidence>
<feature type="compositionally biased region" description="Basic and acidic residues" evidence="1">
    <location>
        <begin position="275"/>
        <end position="286"/>
    </location>
</feature>
<dbReference type="OrthoDB" id="1076611at2759"/>
<organism evidence="2 3">
    <name type="scientific">Senna tora</name>
    <dbReference type="NCBI Taxonomy" id="362788"/>
    <lineage>
        <taxon>Eukaryota</taxon>
        <taxon>Viridiplantae</taxon>
        <taxon>Streptophyta</taxon>
        <taxon>Embryophyta</taxon>
        <taxon>Tracheophyta</taxon>
        <taxon>Spermatophyta</taxon>
        <taxon>Magnoliopsida</taxon>
        <taxon>eudicotyledons</taxon>
        <taxon>Gunneridae</taxon>
        <taxon>Pentapetalae</taxon>
        <taxon>rosids</taxon>
        <taxon>fabids</taxon>
        <taxon>Fabales</taxon>
        <taxon>Fabaceae</taxon>
        <taxon>Caesalpinioideae</taxon>
        <taxon>Cassia clade</taxon>
        <taxon>Senna</taxon>
    </lineage>
</organism>
<feature type="region of interest" description="Disordered" evidence="1">
    <location>
        <begin position="126"/>
        <end position="150"/>
    </location>
</feature>
<feature type="compositionally biased region" description="Basic and acidic residues" evidence="1">
    <location>
        <begin position="29"/>
        <end position="42"/>
    </location>
</feature>
<evidence type="ECO:0000313" key="2">
    <source>
        <dbReference type="EMBL" id="KAF7806433.1"/>
    </source>
</evidence>
<sequence length="337" mass="37211">MSWLFKSLQSNQEPPESPQLRAAVNHSSSPEERSPSADRHALKDDVSVLFRGVANFLAPPPSSSSSAGDSPVSPSSKTLDGIKSDLVEIGGTFKSSLSLFSPNKVVTGISELASQLLQLEDRVVGDDREEGDGEGYPGDDEIVPGTTDEERNPQRNFVCSCYTNSDLRFISADFSMSNSQREHALTIEGLILEARDMLLQKLKEKRDFQVEECDKLKTLNTHEEHREDAAIDRENISSEKNEILTEKSNAEKGPEIGDTEEDVSFSDLEDDGSDLSDRLSGHRGAQDMRGSSPEGSSDWVRLSENSMRRGGRRPAIHYKGKDSEDESNDWLAVDDFN</sequence>
<name>A0A834W2C9_9FABA</name>
<feature type="compositionally biased region" description="Acidic residues" evidence="1">
    <location>
        <begin position="257"/>
        <end position="274"/>
    </location>
</feature>
<accession>A0A834W2C9</accession>